<protein>
    <submittedName>
        <fullName evidence="2">GNAT family N-acetyltransferase</fullName>
    </submittedName>
</protein>
<dbReference type="InterPro" id="IPR000182">
    <property type="entry name" value="GNAT_dom"/>
</dbReference>
<evidence type="ECO:0000313" key="2">
    <source>
        <dbReference type="EMBL" id="MBG9386836.1"/>
    </source>
</evidence>
<dbReference type="InterPro" id="IPR051908">
    <property type="entry name" value="Ribosomal_N-acetyltransferase"/>
</dbReference>
<accession>A0A931MEQ7</accession>
<reference evidence="2" key="1">
    <citation type="submission" date="2020-11" db="EMBL/GenBank/DDBJ databases">
        <title>Bacterial whole genome sequence for Caenimonas sp. DR4.4.</title>
        <authorList>
            <person name="Le V."/>
            <person name="Ko S.-R."/>
            <person name="Ahn C.-Y."/>
            <person name="Oh H.-M."/>
        </authorList>
    </citation>
    <scope>NUCLEOTIDE SEQUENCE</scope>
    <source>
        <strain evidence="2">DR4.4</strain>
    </source>
</reference>
<dbReference type="PANTHER" id="PTHR43441">
    <property type="entry name" value="RIBOSOMAL-PROTEIN-SERINE ACETYLTRANSFERASE"/>
    <property type="match status" value="1"/>
</dbReference>
<evidence type="ECO:0000259" key="1">
    <source>
        <dbReference type="PROSITE" id="PS51186"/>
    </source>
</evidence>
<keyword evidence="3" id="KW-1185">Reference proteome</keyword>
<sequence>MTEPLLIDLPDTFESERLSMRTPRAGDGAALLPALEESIGQLRMYLGALPWVAADQTLESAEAFCRKAYANFAGRLDFPFLIFEKATGDIAGVVGLHRVNFAVPKAEIGYWVRTSCAGRGYITEAVEAACDYATRHMRAVRLEIVTDEDNLPSRRVAERCGFTLEGTFRHDRRAAAGDLRSTCFYARLP</sequence>
<dbReference type="RefSeq" id="WP_196984797.1">
    <property type="nucleotide sequence ID" value="NZ_JADWYS010000001.1"/>
</dbReference>
<dbReference type="PANTHER" id="PTHR43441:SF3">
    <property type="entry name" value="ACETYLTRANSFERASE"/>
    <property type="match status" value="1"/>
</dbReference>
<dbReference type="GO" id="GO:0008999">
    <property type="term" value="F:protein-N-terminal-alanine acetyltransferase activity"/>
    <property type="evidence" value="ECO:0007669"/>
    <property type="project" value="TreeGrafter"/>
</dbReference>
<dbReference type="InterPro" id="IPR016181">
    <property type="entry name" value="Acyl_CoA_acyltransferase"/>
</dbReference>
<organism evidence="2 3">
    <name type="scientific">Caenimonas aquaedulcis</name>
    <dbReference type="NCBI Taxonomy" id="2793270"/>
    <lineage>
        <taxon>Bacteria</taxon>
        <taxon>Pseudomonadati</taxon>
        <taxon>Pseudomonadota</taxon>
        <taxon>Betaproteobacteria</taxon>
        <taxon>Burkholderiales</taxon>
        <taxon>Comamonadaceae</taxon>
        <taxon>Caenimonas</taxon>
    </lineage>
</organism>
<dbReference type="Proteomes" id="UP000651050">
    <property type="component" value="Unassembled WGS sequence"/>
</dbReference>
<dbReference type="SUPFAM" id="SSF55729">
    <property type="entry name" value="Acyl-CoA N-acyltransferases (Nat)"/>
    <property type="match status" value="1"/>
</dbReference>
<name>A0A931MEQ7_9BURK</name>
<dbReference type="PROSITE" id="PS51186">
    <property type="entry name" value="GNAT"/>
    <property type="match status" value="1"/>
</dbReference>
<feature type="domain" description="N-acetyltransferase" evidence="1">
    <location>
        <begin position="29"/>
        <end position="189"/>
    </location>
</feature>
<dbReference type="Gene3D" id="3.40.630.30">
    <property type="match status" value="1"/>
</dbReference>
<gene>
    <name evidence="2" type="ORF">I5803_02260</name>
</gene>
<dbReference type="EMBL" id="JADWYS010000001">
    <property type="protein sequence ID" value="MBG9386836.1"/>
    <property type="molecule type" value="Genomic_DNA"/>
</dbReference>
<proteinExistence type="predicted"/>
<comment type="caution">
    <text evidence="2">The sequence shown here is derived from an EMBL/GenBank/DDBJ whole genome shotgun (WGS) entry which is preliminary data.</text>
</comment>
<evidence type="ECO:0000313" key="3">
    <source>
        <dbReference type="Proteomes" id="UP000651050"/>
    </source>
</evidence>
<dbReference type="GO" id="GO:0005737">
    <property type="term" value="C:cytoplasm"/>
    <property type="evidence" value="ECO:0007669"/>
    <property type="project" value="TreeGrafter"/>
</dbReference>
<dbReference type="GO" id="GO:1990189">
    <property type="term" value="F:protein N-terminal-serine acetyltransferase activity"/>
    <property type="evidence" value="ECO:0007669"/>
    <property type="project" value="TreeGrafter"/>
</dbReference>
<dbReference type="Pfam" id="PF13302">
    <property type="entry name" value="Acetyltransf_3"/>
    <property type="match status" value="1"/>
</dbReference>
<dbReference type="AlphaFoldDB" id="A0A931MEQ7"/>